<dbReference type="EMBL" id="SPHZ02000005">
    <property type="protein sequence ID" value="KAF0920723.1"/>
    <property type="molecule type" value="Genomic_DNA"/>
</dbReference>
<dbReference type="AlphaFoldDB" id="A0A6G1E9V1"/>
<organism evidence="2 3">
    <name type="scientific">Oryza meyeriana var. granulata</name>
    <dbReference type="NCBI Taxonomy" id="110450"/>
    <lineage>
        <taxon>Eukaryota</taxon>
        <taxon>Viridiplantae</taxon>
        <taxon>Streptophyta</taxon>
        <taxon>Embryophyta</taxon>
        <taxon>Tracheophyta</taxon>
        <taxon>Spermatophyta</taxon>
        <taxon>Magnoliopsida</taxon>
        <taxon>Liliopsida</taxon>
        <taxon>Poales</taxon>
        <taxon>Poaceae</taxon>
        <taxon>BOP clade</taxon>
        <taxon>Oryzoideae</taxon>
        <taxon>Oryzeae</taxon>
        <taxon>Oryzinae</taxon>
        <taxon>Oryza</taxon>
        <taxon>Oryza meyeriana</taxon>
    </lineage>
</organism>
<evidence type="ECO:0000313" key="3">
    <source>
        <dbReference type="Proteomes" id="UP000479710"/>
    </source>
</evidence>
<protein>
    <submittedName>
        <fullName evidence="2">Uncharacterized protein</fullName>
    </submittedName>
</protein>
<feature type="compositionally biased region" description="Basic and acidic residues" evidence="1">
    <location>
        <begin position="133"/>
        <end position="149"/>
    </location>
</feature>
<feature type="compositionally biased region" description="Low complexity" evidence="1">
    <location>
        <begin position="98"/>
        <end position="110"/>
    </location>
</feature>
<dbReference type="Proteomes" id="UP000479710">
    <property type="component" value="Unassembled WGS sequence"/>
</dbReference>
<feature type="region of interest" description="Disordered" evidence="1">
    <location>
        <begin position="30"/>
        <end position="193"/>
    </location>
</feature>
<feature type="compositionally biased region" description="Low complexity" evidence="1">
    <location>
        <begin position="53"/>
        <end position="64"/>
    </location>
</feature>
<sequence>MAPFAASGAVILPPSPLLYIMALDNKGKWKVQEGKKVGGSSRSVRRRLDTSDDPTPTIDTSASRPQRRSTRTTRICYNEARMGELAPLEPSEPNPSKSSDATASDATASDQISEEQEGSPVHPDDLLEACDSPQRDDPGPRPPRMDYTRYKATGMRRLRQVPKADWFPTARDPHEGSILGHERQDGPGADWTK</sequence>
<accession>A0A6G1E9V1</accession>
<reference evidence="2 3" key="1">
    <citation type="submission" date="2019-11" db="EMBL/GenBank/DDBJ databases">
        <title>Whole genome sequence of Oryza granulata.</title>
        <authorList>
            <person name="Li W."/>
        </authorList>
    </citation>
    <scope>NUCLEOTIDE SEQUENCE [LARGE SCALE GENOMIC DNA]</scope>
    <source>
        <strain evidence="3">cv. Menghai</strain>
        <tissue evidence="2">Leaf</tissue>
    </source>
</reference>
<keyword evidence="3" id="KW-1185">Reference proteome</keyword>
<evidence type="ECO:0000256" key="1">
    <source>
        <dbReference type="SAM" id="MobiDB-lite"/>
    </source>
</evidence>
<evidence type="ECO:0000313" key="2">
    <source>
        <dbReference type="EMBL" id="KAF0920723.1"/>
    </source>
</evidence>
<comment type="caution">
    <text evidence="2">The sequence shown here is derived from an EMBL/GenBank/DDBJ whole genome shotgun (WGS) entry which is preliminary data.</text>
</comment>
<name>A0A6G1E9V1_9ORYZ</name>
<feature type="compositionally biased region" description="Basic and acidic residues" evidence="1">
    <location>
        <begin position="171"/>
        <end position="185"/>
    </location>
</feature>
<gene>
    <name evidence="2" type="ORF">E2562_036728</name>
</gene>
<proteinExistence type="predicted"/>